<dbReference type="RefSeq" id="WP_070431406.1">
    <property type="nucleotide sequence ID" value="NZ_VYWO01000004.1"/>
</dbReference>
<comment type="caution">
    <text evidence="2">The sequence shown here is derived from an EMBL/GenBank/DDBJ whole genome shotgun (WGS) entry which is preliminary data.</text>
</comment>
<accession>A0A5N1GI06</accession>
<evidence type="ECO:0000313" key="3">
    <source>
        <dbReference type="Proteomes" id="UP000327148"/>
    </source>
</evidence>
<protein>
    <recommendedName>
        <fullName evidence="1">HicB-like antitoxin of toxin-antitoxin system domain-containing protein</fullName>
    </recommendedName>
</protein>
<dbReference type="EMBL" id="VYWO01000004">
    <property type="protein sequence ID" value="KAA9300543.1"/>
    <property type="molecule type" value="Genomic_DNA"/>
</dbReference>
<dbReference type="Gene3D" id="3.30.160.250">
    <property type="match status" value="1"/>
</dbReference>
<dbReference type="InterPro" id="IPR031807">
    <property type="entry name" value="HicB-like"/>
</dbReference>
<dbReference type="OrthoDB" id="5419659at2"/>
<dbReference type="SUPFAM" id="SSF143100">
    <property type="entry name" value="TTHA1013/TTHA0281-like"/>
    <property type="match status" value="1"/>
</dbReference>
<gene>
    <name evidence="2" type="ORF">F6I03_06975</name>
</gene>
<feature type="domain" description="HicB-like antitoxin of toxin-antitoxin system" evidence="1">
    <location>
        <begin position="16"/>
        <end position="72"/>
    </location>
</feature>
<dbReference type="AlphaFoldDB" id="A0A5N1GI06"/>
<sequence length="104" mass="11711">MLRAYPALFYYSPDESNIPFSIVFPDIPRAITQGADIPDALYMASDCLGLHLVDYLDRGQALPEPTSINTLSLEAFLPDDEGFRFDPDRSFVSMVLVDLDDYRS</sequence>
<dbReference type="Proteomes" id="UP000327148">
    <property type="component" value="Unassembled WGS sequence"/>
</dbReference>
<name>A0A5N1GI06_9LACT</name>
<organism evidence="2 3">
    <name type="scientific">Aerococcus sanguinicola</name>
    <dbReference type="NCBI Taxonomy" id="119206"/>
    <lineage>
        <taxon>Bacteria</taxon>
        <taxon>Bacillati</taxon>
        <taxon>Bacillota</taxon>
        <taxon>Bacilli</taxon>
        <taxon>Lactobacillales</taxon>
        <taxon>Aerococcaceae</taxon>
        <taxon>Aerococcus</taxon>
    </lineage>
</organism>
<evidence type="ECO:0000259" key="1">
    <source>
        <dbReference type="Pfam" id="PF15919"/>
    </source>
</evidence>
<evidence type="ECO:0000313" key="2">
    <source>
        <dbReference type="EMBL" id="KAA9300543.1"/>
    </source>
</evidence>
<dbReference type="InterPro" id="IPR035069">
    <property type="entry name" value="TTHA1013/TTHA0281-like"/>
</dbReference>
<reference evidence="2 3" key="1">
    <citation type="submission" date="2019-09" db="EMBL/GenBank/DDBJ databases">
        <title>Draft genome sequence assemblies of isolates from the urinary tract.</title>
        <authorList>
            <person name="Mores C.R."/>
            <person name="Putonti C."/>
            <person name="Wolfe A.J."/>
        </authorList>
    </citation>
    <scope>NUCLEOTIDE SEQUENCE [LARGE SCALE GENOMIC DNA]</scope>
    <source>
        <strain evidence="2 3">UMB623</strain>
    </source>
</reference>
<dbReference type="Pfam" id="PF15919">
    <property type="entry name" value="HicB_lk_antitox"/>
    <property type="match status" value="1"/>
</dbReference>
<proteinExistence type="predicted"/>